<evidence type="ECO:0000256" key="1">
    <source>
        <dbReference type="SAM" id="MobiDB-lite"/>
    </source>
</evidence>
<keyword evidence="3" id="KW-1185">Reference proteome</keyword>
<dbReference type="EMBL" id="CAUJNA010003623">
    <property type="protein sequence ID" value="CAJ1406318.1"/>
    <property type="molecule type" value="Genomic_DNA"/>
</dbReference>
<sequence length="111" mass="12113">MSQKGGTPRGDPPKELKLSRRQCHEQNDVGLTQAQSRWTQAAWQCPELCGKLQTAGKDSGHRTAFSAHVLPCLALTPPFWSPCPFCSGVQFNDAVLVEHLLHGLVAQPGRP</sequence>
<feature type="region of interest" description="Disordered" evidence="1">
    <location>
        <begin position="1"/>
        <end position="30"/>
    </location>
</feature>
<proteinExistence type="predicted"/>
<gene>
    <name evidence="2" type="ORF">EVOR1521_LOCUS28310</name>
</gene>
<reference evidence="2" key="1">
    <citation type="submission" date="2023-08" db="EMBL/GenBank/DDBJ databases">
        <authorList>
            <person name="Chen Y."/>
            <person name="Shah S."/>
            <person name="Dougan E. K."/>
            <person name="Thang M."/>
            <person name="Chan C."/>
        </authorList>
    </citation>
    <scope>NUCLEOTIDE SEQUENCE</scope>
</reference>
<accession>A0AA36JJV8</accession>
<evidence type="ECO:0000313" key="2">
    <source>
        <dbReference type="EMBL" id="CAJ1406318.1"/>
    </source>
</evidence>
<feature type="compositionally biased region" description="Basic and acidic residues" evidence="1">
    <location>
        <begin position="11"/>
        <end position="27"/>
    </location>
</feature>
<name>A0AA36JJV8_9DINO</name>
<protein>
    <submittedName>
        <fullName evidence="2">Uncharacterized protein</fullName>
    </submittedName>
</protein>
<comment type="caution">
    <text evidence="2">The sequence shown here is derived from an EMBL/GenBank/DDBJ whole genome shotgun (WGS) entry which is preliminary data.</text>
</comment>
<organism evidence="2 3">
    <name type="scientific">Effrenium voratum</name>
    <dbReference type="NCBI Taxonomy" id="2562239"/>
    <lineage>
        <taxon>Eukaryota</taxon>
        <taxon>Sar</taxon>
        <taxon>Alveolata</taxon>
        <taxon>Dinophyceae</taxon>
        <taxon>Suessiales</taxon>
        <taxon>Symbiodiniaceae</taxon>
        <taxon>Effrenium</taxon>
    </lineage>
</organism>
<evidence type="ECO:0000313" key="3">
    <source>
        <dbReference type="Proteomes" id="UP001178507"/>
    </source>
</evidence>
<dbReference type="Proteomes" id="UP001178507">
    <property type="component" value="Unassembled WGS sequence"/>
</dbReference>
<dbReference type="AlphaFoldDB" id="A0AA36JJV8"/>